<dbReference type="EMBL" id="CP029479">
    <property type="protein sequence ID" value="AWM78251.1"/>
    <property type="molecule type" value="Genomic_DNA"/>
</dbReference>
<accession>A0A2Z3HY37</accession>
<name>A0A2Z3HY37_9CAUL</name>
<evidence type="ECO:0000313" key="4">
    <source>
        <dbReference type="Proteomes" id="UP000247763"/>
    </source>
</evidence>
<feature type="compositionally biased region" description="Basic and acidic residues" evidence="1">
    <location>
        <begin position="625"/>
        <end position="644"/>
    </location>
</feature>
<sequence length="657" mass="70839">MTASPSCCRRNFASEFASPAREGRQDNRRTTMKAVTSGFLASLMLGASAFAAPATVYSGGDILTMQGPTPRYVEALVEKDGRILFVGKKSGALRAAGKDARKVDLAGAALLPGFIDAHGHLVYATHTMLDADLAGVKDIPELLARLKAHAAETPEGERIVGMGYRAEQMAEKRHPTRAELDTVSATRPITISDGSGHHGVFNTALMKELKLGAGTPDPEGGFFDRIQGSRELEGHAAETAWMAILATRKPLTDAQTRKGVQRASQLWVENGMTTASELGLGLSGDDIPIVTTIINEKLLPIDLVIFAKASASERIIDSAYQIQKSHTNPNGETSADLLAVRPDLDKRYINRVRLAGIKFWMDGSVDTAFLSRPFAKNPPGVTTPDYRGMRVDPQDQLVAALDKYWKSNRQIAAHAIGDEAIEQLLVAAEATARDKGMGDDRPIVQHAQFLRPDQLQRVKALNGTVSFTAAGIYPMGDYIRDLIGPERVSWVGPANSAERLGVNWTINTDWPAGVSPSLLYAAWNVVNRQTRSGAVLVPEERVSAYAAMRAITINGAYQYREEKTKGTLEAGKLADLVILSANPVKVDPAAIKDIQVLQTLKEGRVVYARPASAPVKTAQIPASVHGEDAHPPAGPERELSERDRRTLAALVEAGAQD</sequence>
<dbReference type="InterPro" id="IPR013108">
    <property type="entry name" value="Amidohydro_3"/>
</dbReference>
<organism evidence="3 4">
    <name type="scientific">Phenylobacterium parvum</name>
    <dbReference type="NCBI Taxonomy" id="2201350"/>
    <lineage>
        <taxon>Bacteria</taxon>
        <taxon>Pseudomonadati</taxon>
        <taxon>Pseudomonadota</taxon>
        <taxon>Alphaproteobacteria</taxon>
        <taxon>Caulobacterales</taxon>
        <taxon>Caulobacteraceae</taxon>
        <taxon>Phenylobacterium</taxon>
    </lineage>
</organism>
<dbReference type="Proteomes" id="UP000247763">
    <property type="component" value="Chromosome"/>
</dbReference>
<dbReference type="InterPro" id="IPR033932">
    <property type="entry name" value="YtcJ-like"/>
</dbReference>
<dbReference type="Gene3D" id="3.10.310.70">
    <property type="match status" value="1"/>
</dbReference>
<evidence type="ECO:0000313" key="3">
    <source>
        <dbReference type="EMBL" id="AWM78251.1"/>
    </source>
</evidence>
<dbReference type="SUPFAM" id="SSF51556">
    <property type="entry name" value="Metallo-dependent hydrolases"/>
    <property type="match status" value="1"/>
</dbReference>
<dbReference type="GO" id="GO:0016810">
    <property type="term" value="F:hydrolase activity, acting on carbon-nitrogen (but not peptide) bonds"/>
    <property type="evidence" value="ECO:0007669"/>
    <property type="project" value="InterPro"/>
</dbReference>
<dbReference type="Pfam" id="PF07969">
    <property type="entry name" value="Amidohydro_3"/>
    <property type="match status" value="1"/>
</dbReference>
<protein>
    <recommendedName>
        <fullName evidence="2">Amidohydrolase 3 domain-containing protein</fullName>
    </recommendedName>
</protein>
<dbReference type="PANTHER" id="PTHR22642:SF2">
    <property type="entry name" value="PROTEIN LONG AFTER FAR-RED 3"/>
    <property type="match status" value="1"/>
</dbReference>
<dbReference type="Gene3D" id="2.30.40.10">
    <property type="entry name" value="Urease, subunit C, domain 1"/>
    <property type="match status" value="1"/>
</dbReference>
<feature type="region of interest" description="Disordered" evidence="1">
    <location>
        <begin position="620"/>
        <end position="644"/>
    </location>
</feature>
<dbReference type="SUPFAM" id="SSF51338">
    <property type="entry name" value="Composite domain of metallo-dependent hydrolases"/>
    <property type="match status" value="1"/>
</dbReference>
<proteinExistence type="predicted"/>
<feature type="domain" description="Amidohydrolase 3" evidence="2">
    <location>
        <begin position="103"/>
        <end position="607"/>
    </location>
</feature>
<gene>
    <name evidence="3" type="ORF">HYN04_11115</name>
</gene>
<dbReference type="OrthoDB" id="9811399at2"/>
<dbReference type="InterPro" id="IPR011059">
    <property type="entry name" value="Metal-dep_hydrolase_composite"/>
</dbReference>
<dbReference type="InterPro" id="IPR032466">
    <property type="entry name" value="Metal_Hydrolase"/>
</dbReference>
<dbReference type="PANTHER" id="PTHR22642">
    <property type="entry name" value="IMIDAZOLONEPROPIONASE"/>
    <property type="match status" value="1"/>
</dbReference>
<evidence type="ECO:0000256" key="1">
    <source>
        <dbReference type="SAM" id="MobiDB-lite"/>
    </source>
</evidence>
<evidence type="ECO:0000259" key="2">
    <source>
        <dbReference type="Pfam" id="PF07969"/>
    </source>
</evidence>
<dbReference type="AlphaFoldDB" id="A0A2Z3HY37"/>
<dbReference type="Gene3D" id="3.20.20.140">
    <property type="entry name" value="Metal-dependent hydrolases"/>
    <property type="match status" value="1"/>
</dbReference>
<keyword evidence="4" id="KW-1185">Reference proteome</keyword>
<dbReference type="KEGG" id="phb:HYN04_11115"/>
<dbReference type="CDD" id="cd01300">
    <property type="entry name" value="YtcJ_like"/>
    <property type="match status" value="1"/>
</dbReference>
<reference evidence="4" key="1">
    <citation type="submission" date="2018-05" db="EMBL/GenBank/DDBJ databases">
        <title>Genome sequencing of Phenylobacterium sp. HYN0004.</title>
        <authorList>
            <person name="Yi H."/>
            <person name="Baek C."/>
        </authorList>
    </citation>
    <scope>NUCLEOTIDE SEQUENCE [LARGE SCALE GENOMIC DNA]</scope>
    <source>
        <strain evidence="4">HYN0004</strain>
    </source>
</reference>